<evidence type="ECO:0000313" key="1">
    <source>
        <dbReference type="EMBL" id="MBX55216.1"/>
    </source>
</evidence>
<proteinExistence type="predicted"/>
<sequence>METGEGGKGKIVGTGCIH</sequence>
<name>A0A2P2PKE2_RHIMU</name>
<dbReference type="EMBL" id="GGEC01074732">
    <property type="protein sequence ID" value="MBX55216.1"/>
    <property type="molecule type" value="Transcribed_RNA"/>
</dbReference>
<accession>A0A2P2PKE2</accession>
<reference evidence="1" key="1">
    <citation type="submission" date="2018-02" db="EMBL/GenBank/DDBJ databases">
        <title>Rhizophora mucronata_Transcriptome.</title>
        <authorList>
            <person name="Meera S.P."/>
            <person name="Sreeshan A."/>
            <person name="Augustine A."/>
        </authorList>
    </citation>
    <scope>NUCLEOTIDE SEQUENCE</scope>
    <source>
        <tissue evidence="1">Leaf</tissue>
    </source>
</reference>
<protein>
    <submittedName>
        <fullName evidence="1">Uncharacterized protein</fullName>
    </submittedName>
</protein>
<dbReference type="AlphaFoldDB" id="A0A2P2PKE2"/>
<organism evidence="1">
    <name type="scientific">Rhizophora mucronata</name>
    <name type="common">Asiatic mangrove</name>
    <dbReference type="NCBI Taxonomy" id="61149"/>
    <lineage>
        <taxon>Eukaryota</taxon>
        <taxon>Viridiplantae</taxon>
        <taxon>Streptophyta</taxon>
        <taxon>Embryophyta</taxon>
        <taxon>Tracheophyta</taxon>
        <taxon>Spermatophyta</taxon>
        <taxon>Magnoliopsida</taxon>
        <taxon>eudicotyledons</taxon>
        <taxon>Gunneridae</taxon>
        <taxon>Pentapetalae</taxon>
        <taxon>rosids</taxon>
        <taxon>fabids</taxon>
        <taxon>Malpighiales</taxon>
        <taxon>Rhizophoraceae</taxon>
        <taxon>Rhizophora</taxon>
    </lineage>
</organism>